<keyword evidence="3" id="KW-0342">GTP-binding</keyword>
<dbReference type="STRING" id="578462.A0A0L0SUX8"/>
<dbReference type="PANTHER" id="PTHR47981:SF20">
    <property type="entry name" value="RAS-RELATED PROTEIN RAB-7A"/>
    <property type="match status" value="1"/>
</dbReference>
<dbReference type="VEuPathDB" id="FungiDB:AMAG_10389"/>
<dbReference type="SUPFAM" id="SSF52540">
    <property type="entry name" value="P-loop containing nucleoside triphosphate hydrolases"/>
    <property type="match status" value="1"/>
</dbReference>
<dbReference type="CDD" id="cd01862">
    <property type="entry name" value="Rab7"/>
    <property type="match status" value="1"/>
</dbReference>
<evidence type="ECO:0000256" key="4">
    <source>
        <dbReference type="ARBA" id="ARBA00023288"/>
    </source>
</evidence>
<dbReference type="GO" id="GO:0032889">
    <property type="term" value="P:regulation of vacuole fusion, non-autophagic"/>
    <property type="evidence" value="ECO:0007669"/>
    <property type="project" value="TreeGrafter"/>
</dbReference>
<dbReference type="InterPro" id="IPR001806">
    <property type="entry name" value="Small_GTPase"/>
</dbReference>
<evidence type="ECO:0000256" key="6">
    <source>
        <dbReference type="SAM" id="MobiDB-lite"/>
    </source>
</evidence>
<dbReference type="FunFam" id="3.40.50.300:FF:000086">
    <property type="entry name" value="Ras-related small GTPase"/>
    <property type="match status" value="1"/>
</dbReference>
<accession>A0A0L0SUX8</accession>
<dbReference type="eggNOG" id="KOG0621">
    <property type="taxonomic scope" value="Eukaryota"/>
</dbReference>
<reference evidence="8" key="2">
    <citation type="submission" date="2009-11" db="EMBL/GenBank/DDBJ databases">
        <title>The Genome Sequence of Allomyces macrogynus strain ATCC 38327.</title>
        <authorList>
            <consortium name="The Broad Institute Genome Sequencing Platform"/>
            <person name="Russ C."/>
            <person name="Cuomo C."/>
            <person name="Shea T."/>
            <person name="Young S.K."/>
            <person name="Zeng Q."/>
            <person name="Koehrsen M."/>
            <person name="Haas B."/>
            <person name="Borodovsky M."/>
            <person name="Guigo R."/>
            <person name="Alvarado L."/>
            <person name="Berlin A."/>
            <person name="Borenstein D."/>
            <person name="Chen Z."/>
            <person name="Engels R."/>
            <person name="Freedman E."/>
            <person name="Gellesch M."/>
            <person name="Goldberg J."/>
            <person name="Griggs A."/>
            <person name="Gujja S."/>
            <person name="Heiman D."/>
            <person name="Hepburn T."/>
            <person name="Howarth C."/>
            <person name="Jen D."/>
            <person name="Larson L."/>
            <person name="Lewis B."/>
            <person name="Mehta T."/>
            <person name="Park D."/>
            <person name="Pearson M."/>
            <person name="Roberts A."/>
            <person name="Saif S."/>
            <person name="Shenoy N."/>
            <person name="Sisk P."/>
            <person name="Stolte C."/>
            <person name="Sykes S."/>
            <person name="Walk T."/>
            <person name="White J."/>
            <person name="Yandava C."/>
            <person name="Burger G."/>
            <person name="Gray M.W."/>
            <person name="Holland P.W.H."/>
            <person name="King N."/>
            <person name="Lang F.B.F."/>
            <person name="Roger A.J."/>
            <person name="Ruiz-Trillo I."/>
            <person name="Lander E."/>
            <person name="Nusbaum C."/>
        </authorList>
    </citation>
    <scope>NUCLEOTIDE SEQUENCE [LARGE SCALE GENOMIC DNA]</scope>
    <source>
        <strain evidence="8">ATCC 38327</strain>
    </source>
</reference>
<dbReference type="eggNOG" id="KOG0394">
    <property type="taxonomic scope" value="Eukaryota"/>
</dbReference>
<dbReference type="PRINTS" id="PR00449">
    <property type="entry name" value="RASTRNSFRMNG"/>
</dbReference>
<dbReference type="Pfam" id="PF00071">
    <property type="entry name" value="Ras"/>
    <property type="match status" value="1"/>
</dbReference>
<keyword evidence="2" id="KW-0547">Nucleotide-binding</keyword>
<evidence type="ECO:0000313" key="8">
    <source>
        <dbReference type="Proteomes" id="UP000054350"/>
    </source>
</evidence>
<dbReference type="GO" id="GO:0005770">
    <property type="term" value="C:late endosome"/>
    <property type="evidence" value="ECO:0007669"/>
    <property type="project" value="TreeGrafter"/>
</dbReference>
<dbReference type="GO" id="GO:0005774">
    <property type="term" value="C:vacuolar membrane"/>
    <property type="evidence" value="ECO:0007669"/>
    <property type="project" value="UniProtKB-ARBA"/>
</dbReference>
<dbReference type="GO" id="GO:0017128">
    <property type="term" value="F:phospholipid scramblase activity"/>
    <property type="evidence" value="ECO:0007669"/>
    <property type="project" value="InterPro"/>
</dbReference>
<dbReference type="PANTHER" id="PTHR47981">
    <property type="entry name" value="RAB FAMILY"/>
    <property type="match status" value="1"/>
</dbReference>
<name>A0A0L0SUX8_ALLM3</name>
<evidence type="ECO:0008006" key="9">
    <source>
        <dbReference type="Google" id="ProtNLM"/>
    </source>
</evidence>
<dbReference type="PROSITE" id="PS51419">
    <property type="entry name" value="RAB"/>
    <property type="match status" value="1"/>
</dbReference>
<keyword evidence="4" id="KW-0449">Lipoprotein</keyword>
<evidence type="ECO:0000256" key="2">
    <source>
        <dbReference type="ARBA" id="ARBA00022741"/>
    </source>
</evidence>
<proteinExistence type="inferred from homology"/>
<keyword evidence="8" id="KW-1185">Reference proteome</keyword>
<dbReference type="PROSITE" id="PS51421">
    <property type="entry name" value="RAS"/>
    <property type="match status" value="1"/>
</dbReference>
<dbReference type="OrthoDB" id="9989112at2759"/>
<evidence type="ECO:0000256" key="5">
    <source>
        <dbReference type="ARBA" id="ARBA00023289"/>
    </source>
</evidence>
<comment type="similarity">
    <text evidence="1">Belongs to the small GTPase superfamily. Rab family.</text>
</comment>
<evidence type="ECO:0000313" key="7">
    <source>
        <dbReference type="EMBL" id="KNE66139.1"/>
    </source>
</evidence>
<sequence>MSSTRLTTLARRNTSGFVTAARTAATTNADWHAPIRRNISPVSAAVPQRDMAWLRSAGRGSSVRQARRPAAISKPATAPVADVESSPTFPASVGSLPHQDPLGMYTDVSNPTSSATAPAVMPATEIAVAPNSTLTVAHPAYAMFARDQVAVVRQLEMMNLLLGFEQANAYTMKSEGGQDIGYIVEDDSLARSLLRNFLTTHRKMNAKVVNTRGEVVLKIHRPFNWINSTIYITTGDDREIGHVEQEWHLWRRRYNLFNQDEHVGKTSLMNQYVNRRFSMQYKATIGADFLTKELTVGDTVVTLQERFQSLGVAFYRGADCCVLVYDVNNAKSFDSLQSWRDEFLLQGSPQNPDDFPFVVLGNKVDVEESKRQVTLKRALAWCQEKGNLQHFETSAKEAINVEAAFQAIAEQALKNVHEDVAYDFPEPIRLDASARNQNNGCAC</sequence>
<dbReference type="GO" id="GO:0005525">
    <property type="term" value="F:GTP binding"/>
    <property type="evidence" value="ECO:0007669"/>
    <property type="project" value="UniProtKB-KW"/>
</dbReference>
<dbReference type="InterPro" id="IPR027417">
    <property type="entry name" value="P-loop_NTPase"/>
</dbReference>
<dbReference type="Gene3D" id="3.40.50.300">
    <property type="entry name" value="P-loop containing nucleotide triphosphate hydrolases"/>
    <property type="match status" value="1"/>
</dbReference>
<protein>
    <recommendedName>
        <fullName evidence="9">Small GTP-binding protein domain</fullName>
    </recommendedName>
</protein>
<keyword evidence="5" id="KW-0636">Prenylation</keyword>
<dbReference type="AlphaFoldDB" id="A0A0L0SUX8"/>
<dbReference type="SMART" id="SM00174">
    <property type="entry name" value="RHO"/>
    <property type="match status" value="1"/>
</dbReference>
<organism evidence="7 8">
    <name type="scientific">Allomyces macrogynus (strain ATCC 38327)</name>
    <name type="common">Allomyces javanicus var. macrogynus</name>
    <dbReference type="NCBI Taxonomy" id="578462"/>
    <lineage>
        <taxon>Eukaryota</taxon>
        <taxon>Fungi</taxon>
        <taxon>Fungi incertae sedis</taxon>
        <taxon>Blastocladiomycota</taxon>
        <taxon>Blastocladiomycetes</taxon>
        <taxon>Blastocladiales</taxon>
        <taxon>Blastocladiaceae</taxon>
        <taxon>Allomyces</taxon>
    </lineage>
</organism>
<reference evidence="7 8" key="1">
    <citation type="submission" date="2009-11" db="EMBL/GenBank/DDBJ databases">
        <title>Annotation of Allomyces macrogynus ATCC 38327.</title>
        <authorList>
            <consortium name="The Broad Institute Genome Sequencing Platform"/>
            <person name="Russ C."/>
            <person name="Cuomo C."/>
            <person name="Burger G."/>
            <person name="Gray M.W."/>
            <person name="Holland P.W.H."/>
            <person name="King N."/>
            <person name="Lang F.B.F."/>
            <person name="Roger A.J."/>
            <person name="Ruiz-Trillo I."/>
            <person name="Young S.K."/>
            <person name="Zeng Q."/>
            <person name="Gargeya S."/>
            <person name="Fitzgerald M."/>
            <person name="Haas B."/>
            <person name="Abouelleil A."/>
            <person name="Alvarado L."/>
            <person name="Arachchi H.M."/>
            <person name="Berlin A."/>
            <person name="Chapman S.B."/>
            <person name="Gearin G."/>
            <person name="Goldberg J."/>
            <person name="Griggs A."/>
            <person name="Gujja S."/>
            <person name="Hansen M."/>
            <person name="Heiman D."/>
            <person name="Howarth C."/>
            <person name="Larimer J."/>
            <person name="Lui A."/>
            <person name="MacDonald P.J.P."/>
            <person name="McCowen C."/>
            <person name="Montmayeur A."/>
            <person name="Murphy C."/>
            <person name="Neiman D."/>
            <person name="Pearson M."/>
            <person name="Priest M."/>
            <person name="Roberts A."/>
            <person name="Saif S."/>
            <person name="Shea T."/>
            <person name="Sisk P."/>
            <person name="Stolte C."/>
            <person name="Sykes S."/>
            <person name="Wortman J."/>
            <person name="Nusbaum C."/>
            <person name="Birren B."/>
        </authorList>
    </citation>
    <scope>NUCLEOTIDE SEQUENCE [LARGE SCALE GENOMIC DNA]</scope>
    <source>
        <strain evidence="7 8">ATCC 38327</strain>
    </source>
</reference>
<gene>
    <name evidence="7" type="ORF">AMAG_10389</name>
</gene>
<dbReference type="SMART" id="SM00173">
    <property type="entry name" value="RAS"/>
    <property type="match status" value="1"/>
</dbReference>
<feature type="region of interest" description="Disordered" evidence="6">
    <location>
        <begin position="57"/>
        <end position="85"/>
    </location>
</feature>
<evidence type="ECO:0000256" key="1">
    <source>
        <dbReference type="ARBA" id="ARBA00006270"/>
    </source>
</evidence>
<dbReference type="Proteomes" id="UP000054350">
    <property type="component" value="Unassembled WGS sequence"/>
</dbReference>
<evidence type="ECO:0000256" key="3">
    <source>
        <dbReference type="ARBA" id="ARBA00023134"/>
    </source>
</evidence>
<dbReference type="GO" id="GO:0003924">
    <property type="term" value="F:GTPase activity"/>
    <property type="evidence" value="ECO:0007669"/>
    <property type="project" value="InterPro"/>
</dbReference>
<dbReference type="SMART" id="SM00175">
    <property type="entry name" value="RAB"/>
    <property type="match status" value="1"/>
</dbReference>
<dbReference type="EMBL" id="GG745349">
    <property type="protein sequence ID" value="KNE66139.1"/>
    <property type="molecule type" value="Genomic_DNA"/>
</dbReference>